<feature type="transmembrane region" description="Helical" evidence="2">
    <location>
        <begin position="146"/>
        <end position="168"/>
    </location>
</feature>
<evidence type="ECO:0000256" key="1">
    <source>
        <dbReference type="SAM" id="Coils"/>
    </source>
</evidence>
<keyword evidence="2" id="KW-0812">Transmembrane</keyword>
<keyword evidence="2" id="KW-0472">Membrane</keyword>
<accession>A0A9D2HFW9</accession>
<name>A0A9D2HFW9_9FIRM</name>
<gene>
    <name evidence="3" type="ORF">IAA07_00405</name>
</gene>
<dbReference type="AlphaFoldDB" id="A0A9D2HFW9"/>
<comment type="caution">
    <text evidence="3">The sequence shown here is derived from an EMBL/GenBank/DDBJ whole genome shotgun (WGS) entry which is preliminary data.</text>
</comment>
<organism evidence="3 4">
    <name type="scientific">Candidatus Lachnoclostridium stercoravium</name>
    <dbReference type="NCBI Taxonomy" id="2838633"/>
    <lineage>
        <taxon>Bacteria</taxon>
        <taxon>Bacillati</taxon>
        <taxon>Bacillota</taxon>
        <taxon>Clostridia</taxon>
        <taxon>Lachnospirales</taxon>
        <taxon>Lachnospiraceae</taxon>
    </lineage>
</organism>
<reference evidence="3" key="2">
    <citation type="submission" date="2021-04" db="EMBL/GenBank/DDBJ databases">
        <authorList>
            <person name="Gilroy R."/>
        </authorList>
    </citation>
    <scope>NUCLEOTIDE SEQUENCE</scope>
    <source>
        <strain evidence="3">CHK178-16964</strain>
    </source>
</reference>
<keyword evidence="2" id="KW-1133">Transmembrane helix</keyword>
<feature type="transmembrane region" description="Helical" evidence="2">
    <location>
        <begin position="174"/>
        <end position="194"/>
    </location>
</feature>
<evidence type="ECO:0000256" key="2">
    <source>
        <dbReference type="SAM" id="Phobius"/>
    </source>
</evidence>
<dbReference type="Proteomes" id="UP000823900">
    <property type="component" value="Unassembled WGS sequence"/>
</dbReference>
<protein>
    <recommendedName>
        <fullName evidence="5">ATPase involved in DNA repair</fullName>
    </recommendedName>
</protein>
<keyword evidence="1" id="KW-0175">Coiled coil</keyword>
<evidence type="ECO:0000313" key="4">
    <source>
        <dbReference type="Proteomes" id="UP000823900"/>
    </source>
</evidence>
<feature type="coiled-coil region" evidence="1">
    <location>
        <begin position="241"/>
        <end position="309"/>
    </location>
</feature>
<feature type="coiled-coil region" evidence="1">
    <location>
        <begin position="11"/>
        <end position="115"/>
    </location>
</feature>
<reference evidence="3" key="1">
    <citation type="journal article" date="2021" name="PeerJ">
        <title>Extensive microbial diversity within the chicken gut microbiome revealed by metagenomics and culture.</title>
        <authorList>
            <person name="Gilroy R."/>
            <person name="Ravi A."/>
            <person name="Getino M."/>
            <person name="Pursley I."/>
            <person name="Horton D.L."/>
            <person name="Alikhan N.F."/>
            <person name="Baker D."/>
            <person name="Gharbi K."/>
            <person name="Hall N."/>
            <person name="Watson M."/>
            <person name="Adriaenssens E.M."/>
            <person name="Foster-Nyarko E."/>
            <person name="Jarju S."/>
            <person name="Secka A."/>
            <person name="Antonio M."/>
            <person name="Oren A."/>
            <person name="Chaudhuri R.R."/>
            <person name="La Ragione R."/>
            <person name="Hildebrand F."/>
            <person name="Pallen M.J."/>
        </authorList>
    </citation>
    <scope>NUCLEOTIDE SEQUENCE</scope>
    <source>
        <strain evidence="3">CHK178-16964</strain>
    </source>
</reference>
<proteinExistence type="predicted"/>
<dbReference type="EMBL" id="DWZA01000004">
    <property type="protein sequence ID" value="HJA70025.1"/>
    <property type="molecule type" value="Genomic_DNA"/>
</dbReference>
<sequence length="366" mass="42310">MAPITDNIAFLTEAREKLEELDLLKDRQRQLKADEARLGKLLENEKKAVNDNISATVKKRREEINSSYDKEIAKGQDKLKKARAEREKAKNQGMKERIAEETADLHKENRDLKLQIRTMFQKNGVAAVCNSSLYYALFFPRWIDEILKLIAAVLICFLLIPYGIYMALPQQKTWMMFLICFLCVVVFGGIYILISNKTKLVHMETLRRGRTLRDQMRSNRKKIRVITSSIKKDKNESIYNLEKYDDDIAKVEQELQNITNKKKEALGTFEQVTRMIIADEIANNARPRLDKLRGEYQEIVDAQREAEAQIKNKNLDITDNYGIYLGSEFLDPLKISELTEIIRSGRASNISEAIEVAKKKNENTQA</sequence>
<evidence type="ECO:0000313" key="3">
    <source>
        <dbReference type="EMBL" id="HJA70025.1"/>
    </source>
</evidence>
<evidence type="ECO:0008006" key="5">
    <source>
        <dbReference type="Google" id="ProtNLM"/>
    </source>
</evidence>